<dbReference type="Proteomes" id="UP000289784">
    <property type="component" value="Unassembled WGS sequence"/>
</dbReference>
<protein>
    <submittedName>
        <fullName evidence="3">DUF1631 domain-containing protein</fullName>
    </submittedName>
</protein>
<gene>
    <name evidence="3" type="ORF">EPA99_13080</name>
</gene>
<feature type="compositionally biased region" description="Gly residues" evidence="2">
    <location>
        <begin position="314"/>
        <end position="328"/>
    </location>
</feature>
<dbReference type="EMBL" id="SAWZ01000006">
    <property type="protein sequence ID" value="RXR04396.1"/>
    <property type="molecule type" value="Genomic_DNA"/>
</dbReference>
<feature type="region of interest" description="Disordered" evidence="2">
    <location>
        <begin position="223"/>
        <end position="242"/>
    </location>
</feature>
<dbReference type="RefSeq" id="WP_129471667.1">
    <property type="nucleotide sequence ID" value="NZ_SAWZ01000006.1"/>
</dbReference>
<dbReference type="AlphaFoldDB" id="A0A4Q1JTS0"/>
<evidence type="ECO:0000256" key="1">
    <source>
        <dbReference type="SAM" id="Coils"/>
    </source>
</evidence>
<evidence type="ECO:0000313" key="4">
    <source>
        <dbReference type="Proteomes" id="UP000289784"/>
    </source>
</evidence>
<reference evidence="3 4" key="1">
    <citation type="submission" date="2019-01" db="EMBL/GenBank/DDBJ databases">
        <title>Pseudoxanthomonas composti sp. nov., isolated from compost.</title>
        <authorList>
            <person name="Yang G."/>
        </authorList>
    </citation>
    <scope>NUCLEOTIDE SEQUENCE [LARGE SCALE GENOMIC DNA]</scope>
    <source>
        <strain evidence="3 4">GSS15</strain>
    </source>
</reference>
<dbReference type="OrthoDB" id="6188167at2"/>
<evidence type="ECO:0000313" key="3">
    <source>
        <dbReference type="EMBL" id="RXR04396.1"/>
    </source>
</evidence>
<feature type="region of interest" description="Disordered" evidence="2">
    <location>
        <begin position="303"/>
        <end position="329"/>
    </location>
</feature>
<keyword evidence="1" id="KW-0175">Coiled coil</keyword>
<comment type="caution">
    <text evidence="3">The sequence shown here is derived from an EMBL/GenBank/DDBJ whole genome shotgun (WGS) entry which is preliminary data.</text>
</comment>
<keyword evidence="4" id="KW-1185">Reference proteome</keyword>
<sequence>MPFSVDVSNRPEHGTRLLQQAFDGAVPPLVQAFSTALGRFDDALFDRAERAGPSQAAFLDGMRELRRRRDEIVARFRSHLDRCWKSLEDRTPLSAESVLIDPQTSGLSLVSDQELESRLAARNLASVISRECKLVLVRLDRRLGHLAGGLELDNDTNPVGPEHIGLAVHEAFSSSDLSLEVRLVVIKLCERELAPVIGRIYEALDERLVQLNVLPQVAPAAGARRRTMESPVPSPAPATGEDFFGTVPEEPSAPGWAARFTQRMAGMRRAMGGQGPDGHFVGNDADAGVLLEALHHFLQETRQHREANPHDAGQGQGAGYGESVGGGERPLSQREMMSVLSVLQASPSATLRAAIGDTGESLSQRLKSEVLSGASQLGVDPGQARLSPMDEDAIDLVGMLFDVMLDERELDGRPRELIGRLVVPFVKVALLDRRMFVQKTHPARRLLNVLAEACEGNTGESAAERTLMTKVEEVIDRLVAEFNENLAVFLTLEEEFRDFLSQHKRRIEVAERRAAEIQRGQERLEAARTRTNAELDQRLQGRQVPQAIEDFLRQPWAHHVTMAVLRESDDGAALADALHLADGVLAAVDQAQAQQANVAWLEAERAGLVRVFASVGVTGDQANAAINALRETLQAVAASRPDLEKALPELPTVSLPRPVEPEAAPIALVGGTDTLDFDATDAEHFRKLPVGTWLDFIDKDNRVQAGKLSWVSPISSRLLFVNRRGVRFCVASPEELAVMVRMGRLRKHHEQDAFDAAMQGVIDRLDTGVQRGSAEV</sequence>
<evidence type="ECO:0000256" key="2">
    <source>
        <dbReference type="SAM" id="MobiDB-lite"/>
    </source>
</evidence>
<organism evidence="3 4">
    <name type="scientific">Pseudoxanthomonas composti</name>
    <dbReference type="NCBI Taxonomy" id="2137479"/>
    <lineage>
        <taxon>Bacteria</taxon>
        <taxon>Pseudomonadati</taxon>
        <taxon>Pseudomonadota</taxon>
        <taxon>Gammaproteobacteria</taxon>
        <taxon>Lysobacterales</taxon>
        <taxon>Lysobacteraceae</taxon>
        <taxon>Pseudoxanthomonas</taxon>
    </lineage>
</organism>
<feature type="coiled-coil region" evidence="1">
    <location>
        <begin position="500"/>
        <end position="527"/>
    </location>
</feature>
<proteinExistence type="predicted"/>
<dbReference type="InterPro" id="IPR012434">
    <property type="entry name" value="DUF1631"/>
</dbReference>
<name>A0A4Q1JTS0_9GAMM</name>
<accession>A0A4Q1JTS0</accession>
<dbReference type="Pfam" id="PF07793">
    <property type="entry name" value="DUF1631"/>
    <property type="match status" value="1"/>
</dbReference>